<feature type="compositionally biased region" description="Basic and acidic residues" evidence="1">
    <location>
        <begin position="456"/>
        <end position="465"/>
    </location>
</feature>
<evidence type="ECO:0000313" key="3">
    <source>
        <dbReference type="Proteomes" id="UP001281410"/>
    </source>
</evidence>
<feature type="compositionally biased region" description="Acidic residues" evidence="1">
    <location>
        <begin position="402"/>
        <end position="414"/>
    </location>
</feature>
<evidence type="ECO:0000313" key="2">
    <source>
        <dbReference type="EMBL" id="KAK3194620.1"/>
    </source>
</evidence>
<feature type="compositionally biased region" description="Polar residues" evidence="1">
    <location>
        <begin position="571"/>
        <end position="586"/>
    </location>
</feature>
<feature type="compositionally biased region" description="Polar residues" evidence="1">
    <location>
        <begin position="466"/>
        <end position="483"/>
    </location>
</feature>
<feature type="region of interest" description="Disordered" evidence="1">
    <location>
        <begin position="828"/>
        <end position="859"/>
    </location>
</feature>
<comment type="caution">
    <text evidence="2">The sequence shown here is derived from an EMBL/GenBank/DDBJ whole genome shotgun (WGS) entry which is preliminary data.</text>
</comment>
<gene>
    <name evidence="2" type="ORF">Dsin_025930</name>
</gene>
<feature type="compositionally biased region" description="Polar residues" evidence="1">
    <location>
        <begin position="490"/>
        <end position="499"/>
    </location>
</feature>
<feature type="compositionally biased region" description="Basic and acidic residues" evidence="1">
    <location>
        <begin position="831"/>
        <end position="842"/>
    </location>
</feature>
<name>A0AAD9ZX23_9ROSI</name>
<evidence type="ECO:0008006" key="4">
    <source>
        <dbReference type="Google" id="ProtNLM"/>
    </source>
</evidence>
<feature type="region of interest" description="Disordered" evidence="1">
    <location>
        <begin position="571"/>
        <end position="630"/>
    </location>
</feature>
<evidence type="ECO:0000256" key="1">
    <source>
        <dbReference type="SAM" id="MobiDB-lite"/>
    </source>
</evidence>
<dbReference type="Proteomes" id="UP001281410">
    <property type="component" value="Unassembled WGS sequence"/>
</dbReference>
<keyword evidence="3" id="KW-1185">Reference proteome</keyword>
<protein>
    <recommendedName>
        <fullName evidence="4">Embryo defective 1703</fullName>
    </recommendedName>
</protein>
<dbReference type="PANTHER" id="PTHR34962">
    <property type="entry name" value="EMBRYO DEFECTIVE 1703-RELATED"/>
    <property type="match status" value="1"/>
</dbReference>
<sequence>MTMEVLNLPISRDSLSLSTFSPFTSKFSIKTSNKRNPYLYNVPPSKFHKNPSFPCYLLSSTTRRLQVSAHFGGPTSRRNSLRKKLLHDQQVHQKNPIPLDVISSFVDNLNSDSVKESGLNNAFADDDGVVETSSSVKESKLKQIGESVLLNKLENWIDQYRKDVDYWGIGSGPIFTVFQDSEGNVKKVSVNEDEIIKRSQVKRDEFEDKTKTSSRIMYAQSLAREMESGGDVIRRNSSVAKFVVAGEESGFVNVIRGVIGHPEFVPKLSGAGIAVLCGLIVCWAVKELFSLRKKEVHFTELEKEMMRRKIKSRKEKETLEKGNVEVVQVATEPPMVMFEKPKIDEQELMKNIIKVKASKDKLSLVDSFRSQTSKSKDFDDKIKEIRDMARQIRETEGKEQSLVDEDEQEEPDVDGEFPDEIKVIEEHREGDVESPSKVASFDNGAVQASSASSAEVLKDRQKINQDGKSSSYITVTKEVVQSSDTHDGKSCTSESNSIKTKPRVIRSVKEAREFLSRKRGKQEFDQPLVKTLQEGAPVSRQSSNIESDKNMSQILEVDNKDFGPAIFDGTSESISAPNASESSTMTDGEYGPIKKDYAGYSNEGYRVGDSQNPASSLIHDVTGGSTETRPSVKTENWMENNFHEVEPIVKKIGVGFRDNFMVAREKVNSDIDITQLASEDDDDELEWMNDDKLREIVFHVQENELAGRDPFYLMDAEDKCAFFQGLEKKVEKVNEKLSHVHEFLHSNIENLDYGADGISLYDAPEKIIPRWKGPPLEKNPQVLDDYMKQRKTLFAANTGTSYLVKKDENFLQNVTESPTHENTAATLANNELKKKQDKDPKHSKTVIEGSDGSVRSGKKSGKEYWQHTKKWTRGFSESFNAETDSEVKSAMKDIGKDLDRWITEEEIEEAAGLMTNLSDRNKKFMEKKLNKIKREMELFGPQAVVSKYNEYAEEKEEDYLWWLDLPHVLCIELYTNEEGGQRIGFYSLEMAADLELEPKPCHVIAFEDASDCKNLCYIIQAHLEMLGKGHAFVVPRPPKDTFREAKANGFSVTVIRQGELQQLNVDQTLEEVEEQITEIGSKMYHDMIMKGRSVDISSVMKGVLGGGDKPTKRKRAKRMLKRPSRK</sequence>
<feature type="region of interest" description="Disordered" evidence="1">
    <location>
        <begin position="1101"/>
        <end position="1126"/>
    </location>
</feature>
<feature type="compositionally biased region" description="Basic residues" evidence="1">
    <location>
        <begin position="1111"/>
        <end position="1126"/>
    </location>
</feature>
<accession>A0AAD9ZX23</accession>
<reference evidence="2" key="1">
    <citation type="journal article" date="2023" name="Plant J.">
        <title>Genome sequences and population genomics provide insights into the demographic history, inbreeding, and mutation load of two 'living fossil' tree species of Dipteronia.</title>
        <authorList>
            <person name="Feng Y."/>
            <person name="Comes H.P."/>
            <person name="Chen J."/>
            <person name="Zhu S."/>
            <person name="Lu R."/>
            <person name="Zhang X."/>
            <person name="Li P."/>
            <person name="Qiu J."/>
            <person name="Olsen K.M."/>
            <person name="Qiu Y."/>
        </authorList>
    </citation>
    <scope>NUCLEOTIDE SEQUENCE</scope>
    <source>
        <strain evidence="2">NBL</strain>
    </source>
</reference>
<dbReference type="AlphaFoldDB" id="A0AAD9ZX23"/>
<dbReference type="PANTHER" id="PTHR34962:SF1">
    <property type="entry name" value="EMBRYO DEFECTIVE 1703-RELATED"/>
    <property type="match status" value="1"/>
</dbReference>
<dbReference type="EMBL" id="JANJYJ010000008">
    <property type="protein sequence ID" value="KAK3194620.1"/>
    <property type="molecule type" value="Genomic_DNA"/>
</dbReference>
<proteinExistence type="predicted"/>
<organism evidence="2 3">
    <name type="scientific">Dipteronia sinensis</name>
    <dbReference type="NCBI Taxonomy" id="43782"/>
    <lineage>
        <taxon>Eukaryota</taxon>
        <taxon>Viridiplantae</taxon>
        <taxon>Streptophyta</taxon>
        <taxon>Embryophyta</taxon>
        <taxon>Tracheophyta</taxon>
        <taxon>Spermatophyta</taxon>
        <taxon>Magnoliopsida</taxon>
        <taxon>eudicotyledons</taxon>
        <taxon>Gunneridae</taxon>
        <taxon>Pentapetalae</taxon>
        <taxon>rosids</taxon>
        <taxon>malvids</taxon>
        <taxon>Sapindales</taxon>
        <taxon>Sapindaceae</taxon>
        <taxon>Hippocastanoideae</taxon>
        <taxon>Acereae</taxon>
        <taxon>Dipteronia</taxon>
    </lineage>
</organism>
<feature type="region of interest" description="Disordered" evidence="1">
    <location>
        <begin position="428"/>
        <end position="504"/>
    </location>
</feature>
<feature type="region of interest" description="Disordered" evidence="1">
    <location>
        <begin position="393"/>
        <end position="414"/>
    </location>
</feature>